<organism evidence="1">
    <name type="scientific">Rhizochromulina marina</name>
    <dbReference type="NCBI Taxonomy" id="1034831"/>
    <lineage>
        <taxon>Eukaryota</taxon>
        <taxon>Sar</taxon>
        <taxon>Stramenopiles</taxon>
        <taxon>Ochrophyta</taxon>
        <taxon>Dictyochophyceae</taxon>
        <taxon>Rhizochromulinales</taxon>
        <taxon>Rhizochromulina</taxon>
    </lineage>
</organism>
<evidence type="ECO:0000313" key="1">
    <source>
        <dbReference type="EMBL" id="CAD9698894.1"/>
    </source>
</evidence>
<dbReference type="EMBL" id="HBHJ01021759">
    <property type="protein sequence ID" value="CAD9698894.1"/>
    <property type="molecule type" value="Transcribed_RNA"/>
</dbReference>
<accession>A0A7S2WPR2</accession>
<gene>
    <name evidence="1" type="ORF">RMAR1173_LOCUS14401</name>
</gene>
<sequence length="134" mass="15792">MSEKQIMWDRLSWEYADRYLNFPPGISRLHRAALYWLEWNALSERHADYQFRIEDLNPRRMVQLLGVQDRMALPLSEVPEALHLRSSSLEQATNGRVNRTQLTWEALEEEVGAELTERIKKAAVRYGYSLDATR</sequence>
<dbReference type="AlphaFoldDB" id="A0A7S2WPR2"/>
<reference evidence="1" key="1">
    <citation type="submission" date="2021-01" db="EMBL/GenBank/DDBJ databases">
        <authorList>
            <person name="Corre E."/>
            <person name="Pelletier E."/>
            <person name="Niang G."/>
            <person name="Scheremetjew M."/>
            <person name="Finn R."/>
            <person name="Kale V."/>
            <person name="Holt S."/>
            <person name="Cochrane G."/>
            <person name="Meng A."/>
            <person name="Brown T."/>
            <person name="Cohen L."/>
        </authorList>
    </citation>
    <scope>NUCLEOTIDE SEQUENCE</scope>
    <source>
        <strain evidence="1">CCMP1243</strain>
    </source>
</reference>
<proteinExistence type="predicted"/>
<protein>
    <submittedName>
        <fullName evidence="1">Uncharacterized protein</fullName>
    </submittedName>
</protein>
<name>A0A7S2WPR2_9STRA</name>